<accession>A0A645IP61</accession>
<dbReference type="EMBL" id="VSSQ01119719">
    <property type="protein sequence ID" value="MPN53027.1"/>
    <property type="molecule type" value="Genomic_DNA"/>
</dbReference>
<gene>
    <name evidence="2" type="ORF">SDC9_200690</name>
</gene>
<proteinExistence type="predicted"/>
<sequence>MVLIEKATETFLASSVDASFKLSISSFGTVIPDTSLFKNTAFLYPATGIIPASITVSGYSRLAWRIFFIAVSVNIGWVIKNFAPASSFLPMRTSSPEKLVAFTFIAAPRQKGFDSNISLFSSEMYFNNS</sequence>
<evidence type="ECO:0000256" key="1">
    <source>
        <dbReference type="SAM" id="Phobius"/>
    </source>
</evidence>
<reference evidence="2" key="1">
    <citation type="submission" date="2019-08" db="EMBL/GenBank/DDBJ databases">
        <authorList>
            <person name="Kucharzyk K."/>
            <person name="Murdoch R.W."/>
            <person name="Higgins S."/>
            <person name="Loffler F."/>
        </authorList>
    </citation>
    <scope>NUCLEOTIDE SEQUENCE</scope>
</reference>
<keyword evidence="1" id="KW-0472">Membrane</keyword>
<keyword evidence="1" id="KW-0812">Transmembrane</keyword>
<evidence type="ECO:0000313" key="2">
    <source>
        <dbReference type="EMBL" id="MPN53027.1"/>
    </source>
</evidence>
<organism evidence="2">
    <name type="scientific">bioreactor metagenome</name>
    <dbReference type="NCBI Taxonomy" id="1076179"/>
    <lineage>
        <taxon>unclassified sequences</taxon>
        <taxon>metagenomes</taxon>
        <taxon>ecological metagenomes</taxon>
    </lineage>
</organism>
<comment type="caution">
    <text evidence="2">The sequence shown here is derived from an EMBL/GenBank/DDBJ whole genome shotgun (WGS) entry which is preliminary data.</text>
</comment>
<feature type="transmembrane region" description="Helical" evidence="1">
    <location>
        <begin position="62"/>
        <end position="83"/>
    </location>
</feature>
<dbReference type="AlphaFoldDB" id="A0A645IP61"/>
<protein>
    <submittedName>
        <fullName evidence="2">Uncharacterized protein</fullName>
    </submittedName>
</protein>
<keyword evidence="1" id="KW-1133">Transmembrane helix</keyword>
<name>A0A645IP61_9ZZZZ</name>